<comment type="similarity">
    <text evidence="1">Belongs to the asparaginase 1 family.</text>
</comment>
<keyword evidence="2" id="KW-0378">Hydrolase</keyword>
<dbReference type="Pfam" id="PF00710">
    <property type="entry name" value="Asparaginase"/>
    <property type="match status" value="1"/>
</dbReference>
<dbReference type="Proteomes" id="UP000011575">
    <property type="component" value="Unassembled WGS sequence"/>
</dbReference>
<dbReference type="InterPro" id="IPR037152">
    <property type="entry name" value="L-asparaginase_N_sf"/>
</dbReference>
<dbReference type="SMART" id="SM00870">
    <property type="entry name" value="Asparaginase"/>
    <property type="match status" value="1"/>
</dbReference>
<evidence type="ECO:0000256" key="4">
    <source>
        <dbReference type="SAM" id="MobiDB-lite"/>
    </source>
</evidence>
<evidence type="ECO:0000256" key="2">
    <source>
        <dbReference type="ARBA" id="ARBA00022801"/>
    </source>
</evidence>
<dbReference type="AlphaFoldDB" id="M0PCG8"/>
<feature type="region of interest" description="Disordered" evidence="4">
    <location>
        <begin position="1"/>
        <end position="38"/>
    </location>
</feature>
<dbReference type="GO" id="GO:0006528">
    <property type="term" value="P:asparagine metabolic process"/>
    <property type="evidence" value="ECO:0007669"/>
    <property type="project" value="InterPro"/>
</dbReference>
<evidence type="ECO:0000313" key="7">
    <source>
        <dbReference type="EMBL" id="EMA66505.1"/>
    </source>
</evidence>
<dbReference type="PIRSF" id="PIRSF001220">
    <property type="entry name" value="L-ASNase_gatD"/>
    <property type="match status" value="1"/>
</dbReference>
<feature type="compositionally biased region" description="Basic and acidic residues" evidence="4">
    <location>
        <begin position="14"/>
        <end position="28"/>
    </location>
</feature>
<dbReference type="InterPro" id="IPR036152">
    <property type="entry name" value="Asp/glu_Ase-like_sf"/>
</dbReference>
<accession>M0PCG8</accession>
<evidence type="ECO:0000256" key="1">
    <source>
        <dbReference type="ARBA" id="ARBA00010518"/>
    </source>
</evidence>
<feature type="region of interest" description="Disordered" evidence="4">
    <location>
        <begin position="232"/>
        <end position="264"/>
    </location>
</feature>
<dbReference type="Pfam" id="PF17763">
    <property type="entry name" value="Asparaginase_C"/>
    <property type="match status" value="1"/>
</dbReference>
<dbReference type="PRINTS" id="PR00139">
    <property type="entry name" value="ASNGLNASE"/>
</dbReference>
<dbReference type="Gene3D" id="3.40.50.40">
    <property type="match status" value="1"/>
</dbReference>
<dbReference type="SUPFAM" id="SSF53774">
    <property type="entry name" value="Glutaminase/Asparaginase"/>
    <property type="match status" value="1"/>
</dbReference>
<evidence type="ECO:0000256" key="3">
    <source>
        <dbReference type="PROSITE-ProRule" id="PRU10100"/>
    </source>
</evidence>
<proteinExistence type="inferred from homology"/>
<dbReference type="InterPro" id="IPR040919">
    <property type="entry name" value="Asparaginase_C"/>
</dbReference>
<dbReference type="SFLD" id="SFLDS00057">
    <property type="entry name" value="Glutaminase/Asparaginase"/>
    <property type="match status" value="1"/>
</dbReference>
<dbReference type="Gene3D" id="3.40.50.1170">
    <property type="entry name" value="L-asparaginase, N-terminal domain"/>
    <property type="match status" value="1"/>
</dbReference>
<dbReference type="InterPro" id="IPR006034">
    <property type="entry name" value="Asparaginase/glutaminase-like"/>
</dbReference>
<comment type="caution">
    <text evidence="7">The sequence shown here is derived from an EMBL/GenBank/DDBJ whole genome shotgun (WGS) entry which is preliminary data.</text>
</comment>
<feature type="domain" description="Asparaginase/glutaminase C-terminal" evidence="6">
    <location>
        <begin position="271"/>
        <end position="384"/>
    </location>
</feature>
<feature type="compositionally biased region" description="Low complexity" evidence="4">
    <location>
        <begin position="248"/>
        <end position="264"/>
    </location>
</feature>
<dbReference type="InterPro" id="IPR027474">
    <property type="entry name" value="L-asparaginase_N"/>
</dbReference>
<organism evidence="7 8">
    <name type="scientific">Halorubrum aidingense JCM 13560</name>
    <dbReference type="NCBI Taxonomy" id="1230454"/>
    <lineage>
        <taxon>Archaea</taxon>
        <taxon>Methanobacteriati</taxon>
        <taxon>Methanobacteriota</taxon>
        <taxon>Stenosarchaea group</taxon>
        <taxon>Halobacteria</taxon>
        <taxon>Halobacteriales</taxon>
        <taxon>Haloferacaceae</taxon>
        <taxon>Halorubrum</taxon>
    </lineage>
</organism>
<dbReference type="OrthoDB" id="85706at2157"/>
<dbReference type="InterPro" id="IPR027473">
    <property type="entry name" value="L-asparaginase_C"/>
</dbReference>
<dbReference type="PATRIC" id="fig|1230454.4.peg.2157"/>
<reference evidence="7 8" key="1">
    <citation type="journal article" date="2014" name="PLoS Genet.">
        <title>Phylogenetically driven sequencing of extremely halophilic archaea reveals strategies for static and dynamic osmo-response.</title>
        <authorList>
            <person name="Becker E.A."/>
            <person name="Seitzer P.M."/>
            <person name="Tritt A."/>
            <person name="Larsen D."/>
            <person name="Krusor M."/>
            <person name="Yao A.I."/>
            <person name="Wu D."/>
            <person name="Madern D."/>
            <person name="Eisen J.A."/>
            <person name="Darling A.E."/>
            <person name="Facciotti M.T."/>
        </authorList>
    </citation>
    <scope>NUCLEOTIDE SEQUENCE [LARGE SCALE GENOMIC DNA]</scope>
    <source>
        <strain evidence="7 8">JCM 13560</strain>
    </source>
</reference>
<name>M0PCG8_9EURY</name>
<feature type="domain" description="L-asparaginase N-terminal" evidence="5">
    <location>
        <begin position="39"/>
        <end position="225"/>
    </location>
</feature>
<dbReference type="PROSITE" id="PS00917">
    <property type="entry name" value="ASN_GLN_ASE_2"/>
    <property type="match status" value="1"/>
</dbReference>
<dbReference type="STRING" id="1230454.C461_10708"/>
<dbReference type="CDD" id="cd08964">
    <property type="entry name" value="L-asparaginase_II"/>
    <property type="match status" value="1"/>
</dbReference>
<feature type="active site" evidence="3">
    <location>
        <position position="122"/>
    </location>
</feature>
<dbReference type="RefSeq" id="WP_008001097.1">
    <property type="nucleotide sequence ID" value="NZ_AOJI01000026.1"/>
</dbReference>
<evidence type="ECO:0000259" key="6">
    <source>
        <dbReference type="Pfam" id="PF17763"/>
    </source>
</evidence>
<dbReference type="GO" id="GO:0004067">
    <property type="term" value="F:asparaginase activity"/>
    <property type="evidence" value="ECO:0007669"/>
    <property type="project" value="UniProtKB-UniRule"/>
</dbReference>
<dbReference type="EMBL" id="AOJI01000026">
    <property type="protein sequence ID" value="EMA66505.1"/>
    <property type="molecule type" value="Genomic_DNA"/>
</dbReference>
<dbReference type="PROSITE" id="PS51732">
    <property type="entry name" value="ASN_GLN_ASE_3"/>
    <property type="match status" value="1"/>
</dbReference>
<protein>
    <submittedName>
        <fullName evidence="7">Asparaginase/glutaminase</fullName>
    </submittedName>
</protein>
<dbReference type="PANTHER" id="PTHR11707:SF28">
    <property type="entry name" value="60 KDA LYSOPHOSPHOLIPASE"/>
    <property type="match status" value="1"/>
</dbReference>
<keyword evidence="8" id="KW-1185">Reference proteome</keyword>
<sequence length="388" mass="38568">MHPSDAATGAWTAADRERESTTSGDRRSPAATDGGSLPHVAVVACGGTIASEPGEGGAAPAKTGDDLVAAVPGVERYATVTAREVCAQPGFDVRWRDVLATATAAREAVAEGADGVVVTHGTDTLADTAFALDLLTDLPAPVVVTGAQRRLDEPSSDAPANLTLAVRAAADDRFAPGVHVAFDDELHAARDAIKGHSNALSTMTSPGAGPVATFTRADERVLREPSRGVAVDPLADAIDPADGHTETSETSEMSAASEASAVPEAPEVPAVPVIHSGTGAGAGQIERAVDAGVGGIVIEGTGLGNATAAIGDAVAEIVDDVPVVVAGRPPAGPTEPVYGTPGGAVTLAGHGVVFAGTLPASKARIALALGLASGLGRAELRGLFDPTR</sequence>
<dbReference type="PANTHER" id="PTHR11707">
    <property type="entry name" value="L-ASPARAGINASE"/>
    <property type="match status" value="1"/>
</dbReference>
<gene>
    <name evidence="7" type="ORF">C461_10708</name>
</gene>
<dbReference type="InterPro" id="IPR004550">
    <property type="entry name" value="AsnASE_II"/>
</dbReference>
<dbReference type="PIRSF" id="PIRSF500176">
    <property type="entry name" value="L_ASNase"/>
    <property type="match status" value="1"/>
</dbReference>
<dbReference type="InterPro" id="IPR027475">
    <property type="entry name" value="Asparaginase/glutaminase_AS2"/>
</dbReference>
<evidence type="ECO:0000259" key="5">
    <source>
        <dbReference type="Pfam" id="PF00710"/>
    </source>
</evidence>
<evidence type="ECO:0000313" key="8">
    <source>
        <dbReference type="Proteomes" id="UP000011575"/>
    </source>
</evidence>